<dbReference type="SMART" id="SM00364">
    <property type="entry name" value="LRR_BAC"/>
    <property type="match status" value="7"/>
</dbReference>
<dbReference type="PANTHER" id="PTHR24373">
    <property type="entry name" value="SLIT RELATED LEUCINE-RICH REPEAT NEURONAL PROTEIN"/>
    <property type="match status" value="1"/>
</dbReference>
<dbReference type="SMART" id="SM00365">
    <property type="entry name" value="LRR_SD22"/>
    <property type="match status" value="7"/>
</dbReference>
<dbReference type="SMART" id="SM00013">
    <property type="entry name" value="LRRNT"/>
    <property type="match status" value="1"/>
</dbReference>
<dbReference type="InterPro" id="IPR032675">
    <property type="entry name" value="LRR_dom_sf"/>
</dbReference>
<evidence type="ECO:0000256" key="7">
    <source>
        <dbReference type="ARBA" id="ARBA00022737"/>
    </source>
</evidence>
<feature type="domain" description="TIR" evidence="12">
    <location>
        <begin position="1084"/>
        <end position="1224"/>
    </location>
</feature>
<evidence type="ECO:0000256" key="6">
    <source>
        <dbReference type="ARBA" id="ARBA00022729"/>
    </source>
</evidence>
<evidence type="ECO:0000313" key="13">
    <source>
        <dbReference type="EMBL" id="KAF7402219.1"/>
    </source>
</evidence>
<dbReference type="SMART" id="SM00255">
    <property type="entry name" value="TIR"/>
    <property type="match status" value="1"/>
</dbReference>
<dbReference type="InterPro" id="IPR003591">
    <property type="entry name" value="Leu-rich_rpt_typical-subtyp"/>
</dbReference>
<feature type="transmembrane region" description="Helical" evidence="11">
    <location>
        <begin position="1012"/>
        <end position="1036"/>
    </location>
</feature>
<dbReference type="GO" id="GO:0007165">
    <property type="term" value="P:signal transduction"/>
    <property type="evidence" value="ECO:0007669"/>
    <property type="project" value="InterPro"/>
</dbReference>
<sequence length="1527" mass="171410">MTVNDVANDVANALRRYALNVLLFLCLATTTATLTGGASCRWSSDSGNDTRTTADCTLRVLDPNALTSLASSLDGATKLRIRCSEVHHFESTLNAHSWQRLPALHELHVHACKVLRISGGAFQSLIELKKLTIQTFNAEWGAQRVLELAPGSLLGLRELHTLEIVESNVLSLPAYLLCDLDNLQSLNLTGNRIRDILDIGLTHRQDVSEEDNNSSSSNNNINDESCRADVRILDLSRNELTRLPNNGPLVGLRQLQELHLQRNSIAEIGSRALTGLTVLRTFNASYNSLASLPEGLFGSTRELREIHLAHNGLGDLPKGIFTRLEQLLVLNLAGNRLDSDQVDETSFLGLIRLIVLDLSYNLLTRIDARMFKDLFFLQILDLRNNSIDYIESNAFLPLYNLHTLELSDNKLRSVGAQLLNGLFVLNRLTLSGNLIASVDPMAFRNCSDLKELDLSGNELTSVPEALRDLAFLKTLDLGENRIGSFHNGSFRNLHQLTGLRLIGNDIGNLSRGMLWDLPNLQILNLARNKVQHVDMHAFERNIKLEAIRLDGNFLSDINGIFTSIASLLLLNLSENHIEWFDYAFIPGNLKWLDIHGNFIEKLDNYYELRNSKVKTLDASHNRITELTSLSVPDSVELLFINNNYISIVHPNTFVKKVNLTRVDMYANMIETMELTALLLTRVPENKALPEFYIGGNPFYCNCSMDWLPAINNQTSTREYPRVMDLDNVMCRTSGPRGVAIIPASTARSNQFLCRYEAHCFALCHCCDYDACDCEMTCPNGCKCYNDRTWSTNAVDCSGLGVEEIPRRIPMDATEVYLDGNVLRELLNHVFIGRKNMRVLYVNGSGIESIQNRTFNGLNNLQILHLEDNRIRELKGFEFERLSHLRELYLQNNQIGFIGNLTFLPLRSLEILRLSGNRLVTFPVWQVTLNARLVELSLGNNPWSCRCKFLQELSSWVSDNAHKVVDTNDVWCYYGGGETRPTYRRRLNVNETACSDYFSQSGGMIESIMISDYLPLVAATLSALLVLLLIVVLAFVFREPVGAWAYSKYGLRFLRTKPAKTSATGGATMVSTGGITSCYDMDRERLYDCYVSYSPNDEDFVLHSLAAELEHEPTALRLCLHHRDLPCMLRTSAPAPAILEAVDASRRTLIVLTRNFLQTEWSRFELRAAFHEALRGRANQLIVVQAANLGPELERDPELRPYLHNAALILTWGEKRFWERLKYAIPPPPPSTAPPTSTRNIASTASGDVSLDNKSSPLVYKRNINTYAMDSVGRKLNNPSTFRSQDRQRTFFKDTTTSSGSSALILQHAPPAYSCGTISSHHQQPPPSSPQARLTVNHVYRDAVTVPAGSLAPTNPMLATEDHTRPLSEHIYSSIDSDYSTLERSTWRQQQPPSSPPPPPSSGQAYLIQSEERHTTPIFTLLALLLPNTLRKEIVSEHVCLIIGIESSGQEKEKEKEGDLRIRSKCNFMVKRASNMPFAVFQTLDIPEDSIEVKLFYKICQPIISTDCAILIDPDKYDNCEVETSSRS</sequence>
<dbReference type="InterPro" id="IPR000157">
    <property type="entry name" value="TIR_dom"/>
</dbReference>
<feature type="compositionally biased region" description="Polar residues" evidence="10">
    <location>
        <begin position="1238"/>
        <end position="1247"/>
    </location>
</feature>
<name>A0A834K851_VESPE</name>
<keyword evidence="5 11" id="KW-0812">Transmembrane</keyword>
<keyword evidence="9 11" id="KW-0472">Membrane</keyword>
<comment type="caution">
    <text evidence="13">The sequence shown here is derived from an EMBL/GenBank/DDBJ whole genome shotgun (WGS) entry which is preliminary data.</text>
</comment>
<dbReference type="GO" id="GO:0031012">
    <property type="term" value="C:extracellular matrix"/>
    <property type="evidence" value="ECO:0007669"/>
    <property type="project" value="TreeGrafter"/>
</dbReference>
<dbReference type="InterPro" id="IPR001611">
    <property type="entry name" value="Leu-rich_rpt"/>
</dbReference>
<dbReference type="FunFam" id="3.80.10.10:FF:001438">
    <property type="entry name" value="Uncharacterized protein"/>
    <property type="match status" value="1"/>
</dbReference>
<dbReference type="InterPro" id="IPR050328">
    <property type="entry name" value="Dev_Immune_Receptor"/>
</dbReference>
<evidence type="ECO:0000313" key="14">
    <source>
        <dbReference type="Proteomes" id="UP000600918"/>
    </source>
</evidence>
<dbReference type="Pfam" id="PF01582">
    <property type="entry name" value="TIR"/>
    <property type="match status" value="1"/>
</dbReference>
<keyword evidence="7" id="KW-0677">Repeat</keyword>
<comment type="subcellular location">
    <subcellularLocation>
        <location evidence="1">Cell membrane</location>
    </subcellularLocation>
</comment>
<feature type="region of interest" description="Disordered" evidence="10">
    <location>
        <begin position="1224"/>
        <end position="1247"/>
    </location>
</feature>
<keyword evidence="6" id="KW-0732">Signal</keyword>
<organism evidence="13 14">
    <name type="scientific">Vespula pensylvanica</name>
    <name type="common">Western yellow jacket</name>
    <name type="synonym">Wasp</name>
    <dbReference type="NCBI Taxonomy" id="30213"/>
    <lineage>
        <taxon>Eukaryota</taxon>
        <taxon>Metazoa</taxon>
        <taxon>Ecdysozoa</taxon>
        <taxon>Arthropoda</taxon>
        <taxon>Hexapoda</taxon>
        <taxon>Insecta</taxon>
        <taxon>Pterygota</taxon>
        <taxon>Neoptera</taxon>
        <taxon>Endopterygota</taxon>
        <taxon>Hymenoptera</taxon>
        <taxon>Apocrita</taxon>
        <taxon>Aculeata</taxon>
        <taxon>Vespoidea</taxon>
        <taxon>Vespidae</taxon>
        <taxon>Vespinae</taxon>
        <taxon>Vespula</taxon>
    </lineage>
</organism>
<dbReference type="Pfam" id="PF13855">
    <property type="entry name" value="LRR_8"/>
    <property type="match status" value="5"/>
</dbReference>
<dbReference type="PROSITE" id="PS51450">
    <property type="entry name" value="LRR"/>
    <property type="match status" value="7"/>
</dbReference>
<dbReference type="InterPro" id="IPR035897">
    <property type="entry name" value="Toll_tir_struct_dom_sf"/>
</dbReference>
<gene>
    <name evidence="13" type="ORF">H0235_015555</name>
</gene>
<dbReference type="GO" id="GO:0005886">
    <property type="term" value="C:plasma membrane"/>
    <property type="evidence" value="ECO:0007669"/>
    <property type="project" value="UniProtKB-SubCell"/>
</dbReference>
<evidence type="ECO:0000256" key="9">
    <source>
        <dbReference type="ARBA" id="ARBA00023136"/>
    </source>
</evidence>
<keyword evidence="4" id="KW-0433">Leucine-rich repeat</keyword>
<evidence type="ECO:0000256" key="1">
    <source>
        <dbReference type="ARBA" id="ARBA00004236"/>
    </source>
</evidence>
<feature type="region of interest" description="Disordered" evidence="10">
    <location>
        <begin position="1381"/>
        <end position="1404"/>
    </location>
</feature>
<proteinExistence type="inferred from homology"/>
<dbReference type="Gene3D" id="3.40.50.10140">
    <property type="entry name" value="Toll/interleukin-1 receptor homology (TIR) domain"/>
    <property type="match status" value="1"/>
</dbReference>
<dbReference type="SUPFAM" id="SSF52200">
    <property type="entry name" value="Toll/Interleukin receptor TIR domain"/>
    <property type="match status" value="1"/>
</dbReference>
<dbReference type="Gene3D" id="3.80.10.10">
    <property type="entry name" value="Ribonuclease Inhibitor"/>
    <property type="match status" value="5"/>
</dbReference>
<dbReference type="EMBL" id="JACSDY010000017">
    <property type="protein sequence ID" value="KAF7402219.1"/>
    <property type="molecule type" value="Genomic_DNA"/>
</dbReference>
<dbReference type="GO" id="GO:0005615">
    <property type="term" value="C:extracellular space"/>
    <property type="evidence" value="ECO:0007669"/>
    <property type="project" value="TreeGrafter"/>
</dbReference>
<evidence type="ECO:0000256" key="5">
    <source>
        <dbReference type="ARBA" id="ARBA00022692"/>
    </source>
</evidence>
<evidence type="ECO:0000256" key="2">
    <source>
        <dbReference type="ARBA" id="ARBA00009634"/>
    </source>
</evidence>
<evidence type="ECO:0000256" key="11">
    <source>
        <dbReference type="SAM" id="Phobius"/>
    </source>
</evidence>
<accession>A0A834K851</accession>
<dbReference type="SUPFAM" id="SSF52058">
    <property type="entry name" value="L domain-like"/>
    <property type="match status" value="3"/>
</dbReference>
<dbReference type="SMART" id="SM00369">
    <property type="entry name" value="LRR_TYP"/>
    <property type="match status" value="20"/>
</dbReference>
<evidence type="ECO:0000256" key="3">
    <source>
        <dbReference type="ARBA" id="ARBA00022475"/>
    </source>
</evidence>
<comment type="similarity">
    <text evidence="2">Belongs to the Toll-like receptor family.</text>
</comment>
<evidence type="ECO:0000256" key="10">
    <source>
        <dbReference type="SAM" id="MobiDB-lite"/>
    </source>
</evidence>
<evidence type="ECO:0000256" key="4">
    <source>
        <dbReference type="ARBA" id="ARBA00022614"/>
    </source>
</evidence>
<keyword evidence="14" id="KW-1185">Reference proteome</keyword>
<evidence type="ECO:0000259" key="12">
    <source>
        <dbReference type="PROSITE" id="PS50104"/>
    </source>
</evidence>
<reference evidence="13" key="1">
    <citation type="journal article" date="2020" name="G3 (Bethesda)">
        <title>High-Quality Assemblies for Three Invasive Social Wasps from the &lt;i&gt;Vespula&lt;/i&gt; Genus.</title>
        <authorList>
            <person name="Harrop T.W.R."/>
            <person name="Guhlin J."/>
            <person name="McLaughlin G.M."/>
            <person name="Permina E."/>
            <person name="Stockwell P."/>
            <person name="Gilligan J."/>
            <person name="Le Lec M.F."/>
            <person name="Gruber M.A.M."/>
            <person name="Quinn O."/>
            <person name="Lovegrove M."/>
            <person name="Duncan E.J."/>
            <person name="Remnant E.J."/>
            <person name="Van Eeckhoven J."/>
            <person name="Graham B."/>
            <person name="Knapp R.A."/>
            <person name="Langford K.W."/>
            <person name="Kronenberg Z."/>
            <person name="Press M.O."/>
            <person name="Eacker S.M."/>
            <person name="Wilson-Rankin E.E."/>
            <person name="Purcell J."/>
            <person name="Lester P.J."/>
            <person name="Dearden P.K."/>
        </authorList>
    </citation>
    <scope>NUCLEOTIDE SEQUENCE</scope>
    <source>
        <strain evidence="13">Volc-1</strain>
    </source>
</reference>
<evidence type="ECO:0000256" key="8">
    <source>
        <dbReference type="ARBA" id="ARBA00022989"/>
    </source>
</evidence>
<protein>
    <recommendedName>
        <fullName evidence="12">TIR domain-containing protein</fullName>
    </recommendedName>
</protein>
<dbReference type="InterPro" id="IPR000372">
    <property type="entry name" value="LRRNT"/>
</dbReference>
<dbReference type="Proteomes" id="UP000600918">
    <property type="component" value="Unassembled WGS sequence"/>
</dbReference>
<keyword evidence="8 11" id="KW-1133">Transmembrane helix</keyword>
<dbReference type="PANTHER" id="PTHR24373:SF370">
    <property type="entry name" value="FISH-LIPS, ISOFORM E"/>
    <property type="match status" value="1"/>
</dbReference>
<dbReference type="PROSITE" id="PS50104">
    <property type="entry name" value="TIR"/>
    <property type="match status" value="1"/>
</dbReference>
<keyword evidence="3" id="KW-1003">Cell membrane</keyword>